<dbReference type="Gene3D" id="3.40.190.10">
    <property type="entry name" value="Periplasmic binding protein-like II"/>
    <property type="match status" value="1"/>
</dbReference>
<evidence type="ECO:0000313" key="4">
    <source>
        <dbReference type="Proteomes" id="UP000553193"/>
    </source>
</evidence>
<dbReference type="CDD" id="cd07012">
    <property type="entry name" value="PBP2_Bug_TTT"/>
    <property type="match status" value="1"/>
</dbReference>
<sequence>MRRLFLALALLAPMPAFAWPERPITIINPYAAGSSTDAAARALADSFTRELGQNVIVTSQSGASGVVGMRALTQAAADGHTLAYAPLVPLVFQPHLVRNTGLGPDALAPVCNVTENILGIMVKADSPIRNLTDLVAAARQRVLNYGSPGPNSAPFLGVHRIQAAAGGQFTHIPFRGDNASLLEVIAGRLDFAAIVVASGVPMARAGQVRLVAVFSEGRHPAFPDVRTAREQGVDALQPSYAALFAPRGTPPAVLERLEGACRRAMDTEGFRRFTENWGAVPSFRPRAELAAMLAREYEAAGRTFRELGVQPE</sequence>
<evidence type="ECO:0000256" key="1">
    <source>
        <dbReference type="ARBA" id="ARBA00006987"/>
    </source>
</evidence>
<dbReference type="SUPFAM" id="SSF53850">
    <property type="entry name" value="Periplasmic binding protein-like II"/>
    <property type="match status" value="1"/>
</dbReference>
<protein>
    <submittedName>
        <fullName evidence="3">Tripartite-type tricarboxylate transporter receptor subunit TctC</fullName>
    </submittedName>
</protein>
<dbReference type="InterPro" id="IPR005064">
    <property type="entry name" value="BUG"/>
</dbReference>
<keyword evidence="3" id="KW-0675">Receptor</keyword>
<gene>
    <name evidence="3" type="ORF">GGQ83_003854</name>
</gene>
<dbReference type="Proteomes" id="UP000553193">
    <property type="component" value="Unassembled WGS sequence"/>
</dbReference>
<dbReference type="EMBL" id="JACIDJ010000010">
    <property type="protein sequence ID" value="MBB3900378.1"/>
    <property type="molecule type" value="Genomic_DNA"/>
</dbReference>
<dbReference type="RefSeq" id="WP_184386610.1">
    <property type="nucleotide sequence ID" value="NZ_JACIDJ010000010.1"/>
</dbReference>
<name>A0A840AER2_9PROT</name>
<feature type="signal peptide" evidence="2">
    <location>
        <begin position="1"/>
        <end position="18"/>
    </location>
</feature>
<feature type="chain" id="PRO_5032510842" evidence="2">
    <location>
        <begin position="19"/>
        <end position="312"/>
    </location>
</feature>
<dbReference type="InterPro" id="IPR042100">
    <property type="entry name" value="Bug_dom1"/>
</dbReference>
<dbReference type="PIRSF" id="PIRSF017082">
    <property type="entry name" value="YflP"/>
    <property type="match status" value="1"/>
</dbReference>
<comment type="caution">
    <text evidence="3">The sequence shown here is derived from an EMBL/GenBank/DDBJ whole genome shotgun (WGS) entry which is preliminary data.</text>
</comment>
<proteinExistence type="inferred from homology"/>
<evidence type="ECO:0000313" key="3">
    <source>
        <dbReference type="EMBL" id="MBB3900378.1"/>
    </source>
</evidence>
<evidence type="ECO:0000256" key="2">
    <source>
        <dbReference type="SAM" id="SignalP"/>
    </source>
</evidence>
<keyword evidence="2" id="KW-0732">Signal</keyword>
<reference evidence="3 4" key="1">
    <citation type="submission" date="2020-08" db="EMBL/GenBank/DDBJ databases">
        <title>Genomic Encyclopedia of Type Strains, Phase IV (KMG-IV): sequencing the most valuable type-strain genomes for metagenomic binning, comparative biology and taxonomic classification.</title>
        <authorList>
            <person name="Goeker M."/>
        </authorList>
    </citation>
    <scope>NUCLEOTIDE SEQUENCE [LARGE SCALE GENOMIC DNA]</scope>
    <source>
        <strain evidence="3 4">DSM 19979</strain>
    </source>
</reference>
<keyword evidence="4" id="KW-1185">Reference proteome</keyword>
<dbReference type="AlphaFoldDB" id="A0A840AER2"/>
<accession>A0A840AER2</accession>
<dbReference type="Gene3D" id="3.40.190.150">
    <property type="entry name" value="Bordetella uptake gene, domain 1"/>
    <property type="match status" value="1"/>
</dbReference>
<organism evidence="3 4">
    <name type="scientific">Roseococcus suduntuyensis</name>
    <dbReference type="NCBI Taxonomy" id="455361"/>
    <lineage>
        <taxon>Bacteria</taxon>
        <taxon>Pseudomonadati</taxon>
        <taxon>Pseudomonadota</taxon>
        <taxon>Alphaproteobacteria</taxon>
        <taxon>Acetobacterales</taxon>
        <taxon>Roseomonadaceae</taxon>
        <taxon>Roseococcus</taxon>
    </lineage>
</organism>
<dbReference type="PANTHER" id="PTHR42928">
    <property type="entry name" value="TRICARBOXYLATE-BINDING PROTEIN"/>
    <property type="match status" value="1"/>
</dbReference>
<dbReference type="PANTHER" id="PTHR42928:SF5">
    <property type="entry name" value="BLR1237 PROTEIN"/>
    <property type="match status" value="1"/>
</dbReference>
<dbReference type="Pfam" id="PF03401">
    <property type="entry name" value="TctC"/>
    <property type="match status" value="1"/>
</dbReference>
<comment type="similarity">
    <text evidence="1">Belongs to the UPF0065 (bug) family.</text>
</comment>